<name>Q6DD25_XENLA</name>
<evidence type="ECO:0000259" key="9">
    <source>
        <dbReference type="PROSITE" id="PS50033"/>
    </source>
</evidence>
<sequence>HASGRVAISSEKKITAFLYSCCFFLLKHWHQASFLPARWQPYVSGEDEQSVQMSESWANEQVIQTSLGGVVAIKLDSQSEACLQFSQIYPVVCVPSSFFIGENGIPLEVIAGSISAEELVAKIAKVKQMHSGKKDGPLVNAKLPESLPKPCSDGPCPVVPHASPPDNVQPAGTMQDSSAPTTELPTPLQALPSDHESEAVELVSESVQNMQSEEELVEKVQRVTQKLEEKREHRKKEEEQNEIKKEIDRRKMGKEMLEYKRKQEEDLPKRALEERNREKAEEKAARDRIRQQIAQDRADRAARYAKNSEEIEALKAAELQAQQAERDSRREAAQKERSTIARIQFRLPDGSSFTNQFASEAPLEEARCFAAQTVGNTYGNFSLATMFPRREFTEEDYGKSLLSLELAPGASVVLLPAGRSSHTVVQSSEGGVWSFLGTILFPLLAVWRFLSNFLFSSPSPSQPVEREAHPQHESTNPTASSSSEPNRDAVRKRVVEKRPEQFKKEGKVYRLRSQDDEDENNTWNGNSTQQM</sequence>
<accession>Q6DD25</accession>
<dbReference type="PANTHER" id="PTHR46424:SF1">
    <property type="entry name" value="UBX DOMAIN-CONTAINING PROTEIN 4"/>
    <property type="match status" value="1"/>
</dbReference>
<organism evidence="10">
    <name type="scientific">Xenopus laevis</name>
    <name type="common">African clawed frog</name>
    <dbReference type="NCBI Taxonomy" id="8355"/>
    <lineage>
        <taxon>Eukaryota</taxon>
        <taxon>Metazoa</taxon>
        <taxon>Chordata</taxon>
        <taxon>Craniata</taxon>
        <taxon>Vertebrata</taxon>
        <taxon>Euteleostomi</taxon>
        <taxon>Amphibia</taxon>
        <taxon>Batrachia</taxon>
        <taxon>Anura</taxon>
        <taxon>Pipoidea</taxon>
        <taxon>Pipidae</taxon>
        <taxon>Xenopodinae</taxon>
        <taxon>Xenopus</taxon>
        <taxon>Xenopus</taxon>
    </lineage>
</organism>
<dbReference type="CDD" id="cd16117">
    <property type="entry name" value="UBX_UBXN4"/>
    <property type="match status" value="1"/>
</dbReference>
<dbReference type="InterPro" id="IPR029071">
    <property type="entry name" value="Ubiquitin-like_domsf"/>
</dbReference>
<dbReference type="SMART" id="SM00166">
    <property type="entry name" value="UBX"/>
    <property type="match status" value="1"/>
</dbReference>
<dbReference type="GO" id="GO:0036503">
    <property type="term" value="P:ERAD pathway"/>
    <property type="evidence" value="ECO:0007669"/>
    <property type="project" value="TreeGrafter"/>
</dbReference>
<feature type="coiled-coil region" evidence="7">
    <location>
        <begin position="272"/>
        <end position="336"/>
    </location>
</feature>
<dbReference type="InterPro" id="IPR036249">
    <property type="entry name" value="Thioredoxin-like_sf"/>
</dbReference>
<evidence type="ECO:0000256" key="3">
    <source>
        <dbReference type="ARBA" id="ARBA00038812"/>
    </source>
</evidence>
<feature type="compositionally biased region" description="Polar residues" evidence="8">
    <location>
        <begin position="521"/>
        <end position="531"/>
    </location>
</feature>
<feature type="region of interest" description="Disordered" evidence="8">
    <location>
        <begin position="157"/>
        <end position="185"/>
    </location>
</feature>
<feature type="coiled-coil region" evidence="7">
    <location>
        <begin position="210"/>
        <end position="247"/>
    </location>
</feature>
<evidence type="ECO:0000313" key="10">
    <source>
        <dbReference type="EMBL" id="AAH77804.1"/>
    </source>
</evidence>
<feature type="compositionally biased region" description="Basic and acidic residues" evidence="8">
    <location>
        <begin position="485"/>
        <end position="514"/>
    </location>
</feature>
<comment type="subcellular location">
    <subcellularLocation>
        <location evidence="1">Endoplasmic reticulum membrane</location>
        <topology evidence="1">Peripheral membrane protein</topology>
    </subcellularLocation>
</comment>
<feature type="region of interest" description="Disordered" evidence="8">
    <location>
        <begin position="460"/>
        <end position="531"/>
    </location>
</feature>
<dbReference type="PANTHER" id="PTHR46424">
    <property type="entry name" value="UBX DOMAIN-CONTAINING PROTEIN 4"/>
    <property type="match status" value="1"/>
</dbReference>
<dbReference type="SUPFAM" id="SSF52833">
    <property type="entry name" value="Thioredoxin-like"/>
    <property type="match status" value="1"/>
</dbReference>
<keyword evidence="2" id="KW-0834">Unfolded protein response</keyword>
<feature type="non-terminal residue" evidence="10">
    <location>
        <position position="1"/>
    </location>
</feature>
<feature type="compositionally biased region" description="Polar residues" evidence="8">
    <location>
        <begin position="170"/>
        <end position="184"/>
    </location>
</feature>
<feature type="compositionally biased region" description="Polar residues" evidence="8">
    <location>
        <begin position="473"/>
        <end position="484"/>
    </location>
</feature>
<dbReference type="AlphaFoldDB" id="Q6DD25"/>
<reference evidence="10" key="1">
    <citation type="submission" date="2004-07" db="EMBL/GenBank/DDBJ databases">
        <authorList>
            <consortium name="NIH - Xenopus Gene Collection (XGC) project"/>
        </authorList>
    </citation>
    <scope>NUCLEOTIDE SEQUENCE [LARGE SCALE MRNA]</scope>
    <source>
        <tissue evidence="10">Embryo</tissue>
    </source>
</reference>
<dbReference type="GO" id="GO:0006986">
    <property type="term" value="P:response to unfolded protein"/>
    <property type="evidence" value="ECO:0007669"/>
    <property type="project" value="UniProtKB-KW"/>
</dbReference>
<proteinExistence type="evidence at transcript level"/>
<feature type="domain" description="UBX" evidence="9">
    <location>
        <begin position="336"/>
        <end position="414"/>
    </location>
</feature>
<dbReference type="PROSITE" id="PS50033">
    <property type="entry name" value="UBX"/>
    <property type="match status" value="1"/>
</dbReference>
<dbReference type="Pfam" id="PF00789">
    <property type="entry name" value="UBX"/>
    <property type="match status" value="1"/>
</dbReference>
<comment type="subunit">
    <text evidence="3">Directly interacts with VCP. Interacts with UBQLN1. Forms a complex with VCP and UBQLN1.</text>
</comment>
<dbReference type="SUPFAM" id="SSF54236">
    <property type="entry name" value="Ubiquitin-like"/>
    <property type="match status" value="1"/>
</dbReference>
<evidence type="ECO:0000256" key="5">
    <source>
        <dbReference type="ARBA" id="ARBA00041575"/>
    </source>
</evidence>
<dbReference type="GO" id="GO:0005789">
    <property type="term" value="C:endoplasmic reticulum membrane"/>
    <property type="evidence" value="ECO:0007669"/>
    <property type="project" value="UniProtKB-SubCell"/>
</dbReference>
<gene>
    <name evidence="10" type="primary">UBXD2</name>
</gene>
<dbReference type="InterPro" id="IPR001012">
    <property type="entry name" value="UBX_dom"/>
</dbReference>
<evidence type="ECO:0000256" key="8">
    <source>
        <dbReference type="SAM" id="MobiDB-lite"/>
    </source>
</evidence>
<evidence type="ECO:0000256" key="7">
    <source>
        <dbReference type="SAM" id="Coils"/>
    </source>
</evidence>
<evidence type="ECO:0000256" key="2">
    <source>
        <dbReference type="ARBA" id="ARBA00023230"/>
    </source>
</evidence>
<dbReference type="Gene3D" id="3.10.20.90">
    <property type="entry name" value="Phosphatidylinositol 3-kinase Catalytic Subunit, Chain A, domain 1"/>
    <property type="match status" value="1"/>
</dbReference>
<protein>
    <recommendedName>
        <fullName evidence="4">UBX domain-containing protein 4</fullName>
    </recommendedName>
    <alternativeName>
        <fullName evidence="5">UBX domain-containing protein 2</fullName>
    </alternativeName>
</protein>
<keyword evidence="7" id="KW-0175">Coiled coil</keyword>
<evidence type="ECO:0000256" key="1">
    <source>
        <dbReference type="ARBA" id="ARBA00004406"/>
    </source>
</evidence>
<evidence type="ECO:0000256" key="6">
    <source>
        <dbReference type="ARBA" id="ARBA00046062"/>
    </source>
</evidence>
<evidence type="ECO:0000256" key="4">
    <source>
        <dbReference type="ARBA" id="ARBA00040925"/>
    </source>
</evidence>
<comment type="function">
    <text evidence="6">Involved in endoplasmic reticulum-associated protein degradation (ERAD). Acts as a platform to recruit both UBQLN1 and VCP to the ER during ERAD.</text>
</comment>
<dbReference type="EMBL" id="BC077804">
    <property type="protein sequence ID" value="AAH77804.1"/>
    <property type="molecule type" value="mRNA"/>
</dbReference>